<dbReference type="Gene3D" id="1.10.10.10">
    <property type="entry name" value="Winged helix-like DNA-binding domain superfamily/Winged helix DNA-binding domain"/>
    <property type="match status" value="1"/>
</dbReference>
<dbReference type="GO" id="GO:0003700">
    <property type="term" value="F:DNA-binding transcription factor activity"/>
    <property type="evidence" value="ECO:0007669"/>
    <property type="project" value="TreeGrafter"/>
</dbReference>
<protein>
    <submittedName>
        <fullName evidence="6">DNA-binding transcriptional regulator, IclR family</fullName>
    </submittedName>
</protein>
<evidence type="ECO:0000313" key="6">
    <source>
        <dbReference type="EMBL" id="SFD88157.1"/>
    </source>
</evidence>
<dbReference type="PROSITE" id="PS51077">
    <property type="entry name" value="HTH_ICLR"/>
    <property type="match status" value="1"/>
</dbReference>
<organism evidence="6 7">
    <name type="scientific">Lentibacillus persicus</name>
    <dbReference type="NCBI Taxonomy" id="640948"/>
    <lineage>
        <taxon>Bacteria</taxon>
        <taxon>Bacillati</taxon>
        <taxon>Bacillota</taxon>
        <taxon>Bacilli</taxon>
        <taxon>Bacillales</taxon>
        <taxon>Bacillaceae</taxon>
        <taxon>Lentibacillus</taxon>
    </lineage>
</organism>
<dbReference type="RefSeq" id="WP_090084270.1">
    <property type="nucleotide sequence ID" value="NZ_FOMR01000005.1"/>
</dbReference>
<reference evidence="7" key="1">
    <citation type="submission" date="2016-10" db="EMBL/GenBank/DDBJ databases">
        <authorList>
            <person name="Varghese N."/>
            <person name="Submissions S."/>
        </authorList>
    </citation>
    <scope>NUCLEOTIDE SEQUENCE [LARGE SCALE GENOMIC DNA]</scope>
    <source>
        <strain evidence="7">DSM 22530</strain>
    </source>
</reference>
<dbReference type="GO" id="GO:0045892">
    <property type="term" value="P:negative regulation of DNA-templated transcription"/>
    <property type="evidence" value="ECO:0007669"/>
    <property type="project" value="TreeGrafter"/>
</dbReference>
<dbReference type="Pfam" id="PF09339">
    <property type="entry name" value="HTH_IclR"/>
    <property type="match status" value="1"/>
</dbReference>
<dbReference type="InterPro" id="IPR014757">
    <property type="entry name" value="Tscrpt_reg_IclR_C"/>
</dbReference>
<evidence type="ECO:0000259" key="4">
    <source>
        <dbReference type="PROSITE" id="PS51077"/>
    </source>
</evidence>
<dbReference type="PANTHER" id="PTHR30136">
    <property type="entry name" value="HELIX-TURN-HELIX TRANSCRIPTIONAL REGULATOR, ICLR FAMILY"/>
    <property type="match status" value="1"/>
</dbReference>
<evidence type="ECO:0000256" key="1">
    <source>
        <dbReference type="ARBA" id="ARBA00023015"/>
    </source>
</evidence>
<dbReference type="SUPFAM" id="SSF46785">
    <property type="entry name" value="Winged helix' DNA-binding domain"/>
    <property type="match status" value="1"/>
</dbReference>
<dbReference type="InterPro" id="IPR005471">
    <property type="entry name" value="Tscrpt_reg_IclR_N"/>
</dbReference>
<evidence type="ECO:0000259" key="5">
    <source>
        <dbReference type="PROSITE" id="PS51078"/>
    </source>
</evidence>
<dbReference type="InterPro" id="IPR036388">
    <property type="entry name" value="WH-like_DNA-bd_sf"/>
</dbReference>
<keyword evidence="2 6" id="KW-0238">DNA-binding</keyword>
<evidence type="ECO:0000256" key="3">
    <source>
        <dbReference type="ARBA" id="ARBA00023163"/>
    </source>
</evidence>
<dbReference type="STRING" id="640948.SAMN05216238_105112"/>
<dbReference type="Proteomes" id="UP000199474">
    <property type="component" value="Unassembled WGS sequence"/>
</dbReference>
<sequence>MLKTVSLSLEILKMFTKEKPTWGGRELAAEINENHSKVYRILETLESQNFLIKHKETKTYSLGLAVWELGNTLAESIQMKELIHPILEKVNSVTNESVFLTFLDGDEGLTIDAVEARATVRFSVSIGSRTPLYTGASYRSILAHMPPAFIDRYLKNQFTKYTEKTMIDPEAIREDLKLIRENGYAISEGEYTKDVIAVAIPVFYKDMIIGSLTASGPTYRISNDHIKLFVTELLKAKEELNLIIEKYGFYFDHSNMGRGIDYEFSRYS</sequence>
<evidence type="ECO:0000313" key="7">
    <source>
        <dbReference type="Proteomes" id="UP000199474"/>
    </source>
</evidence>
<dbReference type="SUPFAM" id="SSF55781">
    <property type="entry name" value="GAF domain-like"/>
    <property type="match status" value="1"/>
</dbReference>
<dbReference type="PROSITE" id="PS51078">
    <property type="entry name" value="ICLR_ED"/>
    <property type="match status" value="1"/>
</dbReference>
<proteinExistence type="predicted"/>
<dbReference type="EMBL" id="FOMR01000005">
    <property type="protein sequence ID" value="SFD88157.1"/>
    <property type="molecule type" value="Genomic_DNA"/>
</dbReference>
<dbReference type="InterPro" id="IPR036390">
    <property type="entry name" value="WH_DNA-bd_sf"/>
</dbReference>
<keyword evidence="3" id="KW-0804">Transcription</keyword>
<accession>A0A1I1VYV8</accession>
<dbReference type="InterPro" id="IPR050707">
    <property type="entry name" value="HTH_MetabolicPath_Reg"/>
</dbReference>
<dbReference type="GO" id="GO:0003677">
    <property type="term" value="F:DNA binding"/>
    <property type="evidence" value="ECO:0007669"/>
    <property type="project" value="UniProtKB-KW"/>
</dbReference>
<dbReference type="SMART" id="SM00346">
    <property type="entry name" value="HTH_ICLR"/>
    <property type="match status" value="1"/>
</dbReference>
<keyword evidence="1" id="KW-0805">Transcription regulation</keyword>
<dbReference type="InterPro" id="IPR029016">
    <property type="entry name" value="GAF-like_dom_sf"/>
</dbReference>
<evidence type="ECO:0000256" key="2">
    <source>
        <dbReference type="ARBA" id="ARBA00023125"/>
    </source>
</evidence>
<gene>
    <name evidence="6" type="ORF">SAMN05216238_105112</name>
</gene>
<feature type="domain" description="IclR-ED" evidence="5">
    <location>
        <begin position="65"/>
        <end position="246"/>
    </location>
</feature>
<dbReference type="AlphaFoldDB" id="A0A1I1VYV8"/>
<dbReference type="OrthoDB" id="9791752at2"/>
<name>A0A1I1VYV8_9BACI</name>
<dbReference type="Pfam" id="PF01614">
    <property type="entry name" value="IclR_C"/>
    <property type="match status" value="1"/>
</dbReference>
<keyword evidence="7" id="KW-1185">Reference proteome</keyword>
<feature type="domain" description="HTH iclR-type" evidence="4">
    <location>
        <begin position="2"/>
        <end position="64"/>
    </location>
</feature>
<dbReference type="PANTHER" id="PTHR30136:SF24">
    <property type="entry name" value="HTH-TYPE TRANSCRIPTIONAL REPRESSOR ALLR"/>
    <property type="match status" value="1"/>
</dbReference>
<dbReference type="Gene3D" id="3.30.450.40">
    <property type="match status" value="1"/>
</dbReference>